<evidence type="ECO:0000256" key="1">
    <source>
        <dbReference type="SAM" id="MobiDB-lite"/>
    </source>
</evidence>
<dbReference type="RefSeq" id="WP_218927791.1">
    <property type="nucleotide sequence ID" value="NZ_CP158484.1"/>
</dbReference>
<reference evidence="2" key="1">
    <citation type="submission" date="2024-02" db="EMBL/GenBank/DDBJ databases">
        <title>Complete genome sequence of Vreelandella sp. SM1641, a marine exopolysaccharide-producing bacterium isolated from deep-sea hydrothermal sediment of the southwest Indian Ocean.</title>
        <authorList>
            <person name="Zhu H."/>
            <person name="Sun M."/>
        </authorList>
    </citation>
    <scope>NUCLEOTIDE SEQUENCE</scope>
    <source>
        <strain evidence="2">SM1641</strain>
    </source>
</reference>
<dbReference type="AlphaFoldDB" id="A0AAU7XSX0"/>
<feature type="region of interest" description="Disordered" evidence="1">
    <location>
        <begin position="43"/>
        <end position="78"/>
    </location>
</feature>
<name>A0AAU7XSX0_9GAMM</name>
<proteinExistence type="predicted"/>
<organism evidence="2">
    <name type="scientific">Vreelandella sp. SM1641</name>
    <dbReference type="NCBI Taxonomy" id="3126101"/>
    <lineage>
        <taxon>Bacteria</taxon>
        <taxon>Pseudomonadati</taxon>
        <taxon>Pseudomonadota</taxon>
        <taxon>Gammaproteobacteria</taxon>
        <taxon>Oceanospirillales</taxon>
        <taxon>Halomonadaceae</taxon>
        <taxon>Vreelandella</taxon>
    </lineage>
</organism>
<gene>
    <name evidence="2" type="ORF">V8F66_04365</name>
</gene>
<dbReference type="KEGG" id="vrs:V8F66_04365"/>
<dbReference type="EMBL" id="CP158484">
    <property type="protein sequence ID" value="XBY59727.1"/>
    <property type="molecule type" value="Genomic_DNA"/>
</dbReference>
<protein>
    <submittedName>
        <fullName evidence="2">Uncharacterized protein</fullName>
    </submittedName>
</protein>
<feature type="compositionally biased region" description="Acidic residues" evidence="1">
    <location>
        <begin position="57"/>
        <end position="69"/>
    </location>
</feature>
<evidence type="ECO:0000313" key="2">
    <source>
        <dbReference type="EMBL" id="XBY59727.1"/>
    </source>
</evidence>
<sequence length="106" mass="11278">MGGADDQAKLFMLAEATLRRFAERIADDLPEDLAVLSQLPLPAAASDSVSSGNGADNDADGSNEGESEQNLEAASPSTYSLGEFTAEPSYHVSFSQHYRQLLLICL</sequence>
<accession>A0AAU7XSX0</accession>